<gene>
    <name evidence="2" type="ORF">CEXT_219801</name>
</gene>
<evidence type="ECO:0000313" key="2">
    <source>
        <dbReference type="EMBL" id="GIY10941.1"/>
    </source>
</evidence>
<accession>A0AAV4QRI0</accession>
<evidence type="ECO:0000313" key="3">
    <source>
        <dbReference type="Proteomes" id="UP001054945"/>
    </source>
</evidence>
<protein>
    <submittedName>
        <fullName evidence="2">Uncharacterized protein</fullName>
    </submittedName>
</protein>
<dbReference type="EMBL" id="BPLR01006581">
    <property type="protein sequence ID" value="GIY10941.1"/>
    <property type="molecule type" value="Genomic_DNA"/>
</dbReference>
<evidence type="ECO:0000256" key="1">
    <source>
        <dbReference type="SAM" id="Phobius"/>
    </source>
</evidence>
<keyword evidence="1" id="KW-0472">Membrane</keyword>
<organism evidence="2 3">
    <name type="scientific">Caerostris extrusa</name>
    <name type="common">Bark spider</name>
    <name type="synonym">Caerostris bankana</name>
    <dbReference type="NCBI Taxonomy" id="172846"/>
    <lineage>
        <taxon>Eukaryota</taxon>
        <taxon>Metazoa</taxon>
        <taxon>Ecdysozoa</taxon>
        <taxon>Arthropoda</taxon>
        <taxon>Chelicerata</taxon>
        <taxon>Arachnida</taxon>
        <taxon>Araneae</taxon>
        <taxon>Araneomorphae</taxon>
        <taxon>Entelegynae</taxon>
        <taxon>Araneoidea</taxon>
        <taxon>Araneidae</taxon>
        <taxon>Caerostris</taxon>
    </lineage>
</organism>
<keyword evidence="1" id="KW-1133">Transmembrane helix</keyword>
<comment type="caution">
    <text evidence="2">The sequence shown here is derived from an EMBL/GenBank/DDBJ whole genome shotgun (WGS) entry which is preliminary data.</text>
</comment>
<reference evidence="2 3" key="1">
    <citation type="submission" date="2021-06" db="EMBL/GenBank/DDBJ databases">
        <title>Caerostris extrusa draft genome.</title>
        <authorList>
            <person name="Kono N."/>
            <person name="Arakawa K."/>
        </authorList>
    </citation>
    <scope>NUCLEOTIDE SEQUENCE [LARGE SCALE GENOMIC DNA]</scope>
</reference>
<proteinExistence type="predicted"/>
<dbReference type="AlphaFoldDB" id="A0AAV4QRI0"/>
<keyword evidence="1" id="KW-0812">Transmembrane</keyword>
<sequence>MSLQKTIFQVIVEYPQISVSMSYLLPRCDANCLAMILSNYKDEWAALIVLFLRTVDLISVFRSRPKIRLLSDKLFRISNMLRIFAIQKKKTLKIYIWIYCLFVAFMTVFFEMMLFSSGLIKHEHHKLRNLK</sequence>
<keyword evidence="3" id="KW-1185">Reference proteome</keyword>
<dbReference type="Proteomes" id="UP001054945">
    <property type="component" value="Unassembled WGS sequence"/>
</dbReference>
<name>A0AAV4QRI0_CAEEX</name>
<feature type="transmembrane region" description="Helical" evidence="1">
    <location>
        <begin position="94"/>
        <end position="120"/>
    </location>
</feature>